<evidence type="ECO:0000256" key="3">
    <source>
        <dbReference type="ARBA" id="ARBA00011245"/>
    </source>
</evidence>
<dbReference type="Gene3D" id="2.50.20.10">
    <property type="entry name" value="Lipoprotein localisation LolA/LolB/LppX"/>
    <property type="match status" value="1"/>
</dbReference>
<comment type="function">
    <text evidence="10">Participates in the translocation of lipoproteins from the inner membrane to the outer membrane. Only forms a complex with a lipoprotein if the residue after the N-terminal Cys is not an aspartate (The Asp acts as a targeting signal to indicate that the lipoprotein should stay in the inner membrane).</text>
</comment>
<keyword evidence="11" id="KW-0449">Lipoprotein</keyword>
<dbReference type="OrthoDB" id="9787361at2"/>
<organism evidence="11 12">
    <name type="scientific">Nicoletella semolina</name>
    <dbReference type="NCBI Taxonomy" id="271160"/>
    <lineage>
        <taxon>Bacteria</taxon>
        <taxon>Pseudomonadati</taxon>
        <taxon>Pseudomonadota</taxon>
        <taxon>Gammaproteobacteria</taxon>
        <taxon>Pasteurellales</taxon>
        <taxon>Pasteurellaceae</taxon>
        <taxon>Nicoletella</taxon>
    </lineage>
</organism>
<keyword evidence="7 10" id="KW-0574">Periplasm</keyword>
<reference evidence="11 12" key="1">
    <citation type="submission" date="2019-03" db="EMBL/GenBank/DDBJ databases">
        <title>Genomic Encyclopedia of Type Strains, Phase IV (KMG-IV): sequencing the most valuable type-strain genomes for metagenomic binning, comparative biology and taxonomic classification.</title>
        <authorList>
            <person name="Goeker M."/>
        </authorList>
    </citation>
    <scope>NUCLEOTIDE SEQUENCE [LARGE SCALE GENOMIC DNA]</scope>
    <source>
        <strain evidence="11 12">DSM 16380</strain>
    </source>
</reference>
<dbReference type="AlphaFoldDB" id="A0A4R2N8D5"/>
<evidence type="ECO:0000256" key="7">
    <source>
        <dbReference type="ARBA" id="ARBA00022764"/>
    </source>
</evidence>
<dbReference type="EMBL" id="SLXJ01000007">
    <property type="protein sequence ID" value="TCP17178.1"/>
    <property type="molecule type" value="Genomic_DNA"/>
</dbReference>
<comment type="subcellular location">
    <subcellularLocation>
        <location evidence="1 10">Periplasm</location>
    </subcellularLocation>
</comment>
<keyword evidence="5 10" id="KW-0813">Transport</keyword>
<keyword evidence="6 10" id="KW-0732">Signal</keyword>
<evidence type="ECO:0000313" key="12">
    <source>
        <dbReference type="Proteomes" id="UP000295537"/>
    </source>
</evidence>
<evidence type="ECO:0000256" key="2">
    <source>
        <dbReference type="ARBA" id="ARBA00007615"/>
    </source>
</evidence>
<evidence type="ECO:0000256" key="1">
    <source>
        <dbReference type="ARBA" id="ARBA00004418"/>
    </source>
</evidence>
<evidence type="ECO:0000256" key="8">
    <source>
        <dbReference type="ARBA" id="ARBA00022927"/>
    </source>
</evidence>
<dbReference type="NCBIfam" id="TIGR00547">
    <property type="entry name" value="lolA"/>
    <property type="match status" value="1"/>
</dbReference>
<evidence type="ECO:0000256" key="9">
    <source>
        <dbReference type="ARBA" id="ARBA00023186"/>
    </source>
</evidence>
<evidence type="ECO:0000313" key="11">
    <source>
        <dbReference type="EMBL" id="TCP17178.1"/>
    </source>
</evidence>
<accession>A0A4R2N8D5</accession>
<dbReference type="GO" id="GO:0030288">
    <property type="term" value="C:outer membrane-bounded periplasmic space"/>
    <property type="evidence" value="ECO:0007669"/>
    <property type="project" value="TreeGrafter"/>
</dbReference>
<dbReference type="InterPro" id="IPR004564">
    <property type="entry name" value="OM_lipoprot_carrier_LolA-like"/>
</dbReference>
<dbReference type="PANTHER" id="PTHR35869">
    <property type="entry name" value="OUTER-MEMBRANE LIPOPROTEIN CARRIER PROTEIN"/>
    <property type="match status" value="1"/>
</dbReference>
<proteinExistence type="inferred from homology"/>
<dbReference type="SUPFAM" id="SSF89392">
    <property type="entry name" value="Prokaryotic lipoproteins and lipoprotein localization factors"/>
    <property type="match status" value="1"/>
</dbReference>
<dbReference type="GO" id="GO:0044874">
    <property type="term" value="P:lipoprotein localization to outer membrane"/>
    <property type="evidence" value="ECO:0007669"/>
    <property type="project" value="UniProtKB-UniRule"/>
</dbReference>
<evidence type="ECO:0000256" key="6">
    <source>
        <dbReference type="ARBA" id="ARBA00022729"/>
    </source>
</evidence>
<dbReference type="CDD" id="cd16325">
    <property type="entry name" value="LolA"/>
    <property type="match status" value="1"/>
</dbReference>
<keyword evidence="9 10" id="KW-0143">Chaperone</keyword>
<name>A0A4R2N8D5_9PAST</name>
<dbReference type="InterPro" id="IPR018323">
    <property type="entry name" value="OM_lipoprot_carrier_LolA_Pbac"/>
</dbReference>
<feature type="signal peptide" evidence="10">
    <location>
        <begin position="1"/>
        <end position="22"/>
    </location>
</feature>
<dbReference type="HAMAP" id="MF_00240">
    <property type="entry name" value="LolA"/>
    <property type="match status" value="1"/>
</dbReference>
<dbReference type="InterPro" id="IPR029046">
    <property type="entry name" value="LolA/LolB/LppX"/>
</dbReference>
<dbReference type="GO" id="GO:0042953">
    <property type="term" value="P:lipoprotein transport"/>
    <property type="evidence" value="ECO:0007669"/>
    <property type="project" value="InterPro"/>
</dbReference>
<dbReference type="Pfam" id="PF03548">
    <property type="entry name" value="LolA"/>
    <property type="match status" value="1"/>
</dbReference>
<dbReference type="RefSeq" id="WP_132501404.1">
    <property type="nucleotide sequence ID" value="NZ_LVXA01000001.1"/>
</dbReference>
<keyword evidence="8 10" id="KW-0653">Protein transport</keyword>
<protein>
    <recommendedName>
        <fullName evidence="4 10">Outer-membrane lipoprotein carrier protein</fullName>
    </recommendedName>
</protein>
<comment type="subunit">
    <text evidence="3 10">Monomer.</text>
</comment>
<evidence type="ECO:0000256" key="4">
    <source>
        <dbReference type="ARBA" id="ARBA00014035"/>
    </source>
</evidence>
<feature type="chain" id="PRO_5021049006" description="Outer-membrane lipoprotein carrier protein" evidence="10">
    <location>
        <begin position="23"/>
        <end position="207"/>
    </location>
</feature>
<dbReference type="Proteomes" id="UP000295537">
    <property type="component" value="Unassembled WGS sequence"/>
</dbReference>
<comment type="caution">
    <text evidence="11">The sequence shown here is derived from an EMBL/GenBank/DDBJ whole genome shotgun (WGS) entry which is preliminary data.</text>
</comment>
<evidence type="ECO:0000256" key="5">
    <source>
        <dbReference type="ARBA" id="ARBA00022448"/>
    </source>
</evidence>
<dbReference type="PANTHER" id="PTHR35869:SF1">
    <property type="entry name" value="OUTER-MEMBRANE LIPOPROTEIN CARRIER PROTEIN"/>
    <property type="match status" value="1"/>
</dbReference>
<sequence precursor="true">MKKKLFQAIFFSATTLSSFAFADVHSVAELQRRLENANQYNADFEQIVRSNKGVEIQKGDGKFFVKRPNLFRMETNTPQENTIISDGKALWFYDPFVEQVTVNGLEESVSSTPFVLLTSNDKSHWEKYDVTQNSDTFTLKPKSKSTIKQFDLRIDDKGVLKGFSVIEQDGQSNLYILRNISTATQPSSLFQFSAPKGTEIDDQRTKK</sequence>
<keyword evidence="12" id="KW-1185">Reference proteome</keyword>
<gene>
    <name evidence="10" type="primary">lolA</name>
    <name evidence="11" type="ORF">EV693_10743</name>
</gene>
<comment type="similarity">
    <text evidence="2 10">Belongs to the LolA family.</text>
</comment>
<evidence type="ECO:0000256" key="10">
    <source>
        <dbReference type="HAMAP-Rule" id="MF_00240"/>
    </source>
</evidence>